<evidence type="ECO:0000256" key="2">
    <source>
        <dbReference type="ARBA" id="ARBA00022598"/>
    </source>
</evidence>
<dbReference type="GO" id="GO:0005737">
    <property type="term" value="C:cytoplasm"/>
    <property type="evidence" value="ECO:0007669"/>
    <property type="project" value="InterPro"/>
</dbReference>
<name>A0AAV3UQT7_9EURY</name>
<dbReference type="NCBIfam" id="TIGR00552">
    <property type="entry name" value="nadE"/>
    <property type="match status" value="2"/>
</dbReference>
<sequence>MHEHAATLLQDTVSDADADGVIVAMSGGVDSSTTAALAADALGTEHVFGLLMPTVENQSVNTLDAKQLASDLGIDHEMISLQPILGVFEQKLASEIAPGGDKYAVGNLAARLRMACAYFAANATSQLVVGTSNRSERLLGYFTKYGDGGADVLPLGDYYKTEVRTLATDLGVPSAIIEKPPTAGFWAGQTDEYDLGASYETLDRILETLVDEKHDVSATARILDIDPDRVQKYAWQVIQTAHKRSRPPTPTRYVPDSDPQPTFTTTRDEIAALADRLTTYIREYVRTTGAKGVVVNMSGGLDSSVATVLAVEALGSENVYGLHLPCHKGTDVGTVDPCSLVIDLGIDYTHVNIHPLVSEIEKQLPHHLTQTAGTRELGNLVARVRMACAYYAANTMSRLVLGTSNQTERWLGYFTKYGDGGVDLQPLGKLYKTEVWALARYLGLPEAVIDQPATAGFRAGQTDEDDLGAPYGTLDEVLACLVDGNLGMDRTASLLDLDIETVKQYAEWNIKTQHKRDVPPTPKSQATADQSTFFHEIELNFY</sequence>
<dbReference type="InterPro" id="IPR003694">
    <property type="entry name" value="NAD_synthase"/>
</dbReference>
<keyword evidence="11" id="KW-1185">Reference proteome</keyword>
<dbReference type="GO" id="GO:0003952">
    <property type="term" value="F:NAD+ synthase (glutamine-hydrolyzing) activity"/>
    <property type="evidence" value="ECO:0007669"/>
    <property type="project" value="InterPro"/>
</dbReference>
<comment type="catalytic activity">
    <reaction evidence="7">
        <text>deamido-NAD(+) + NH4(+) + ATP = AMP + diphosphate + NAD(+) + H(+)</text>
        <dbReference type="Rhea" id="RHEA:21188"/>
        <dbReference type="ChEBI" id="CHEBI:15378"/>
        <dbReference type="ChEBI" id="CHEBI:28938"/>
        <dbReference type="ChEBI" id="CHEBI:30616"/>
        <dbReference type="ChEBI" id="CHEBI:33019"/>
        <dbReference type="ChEBI" id="CHEBI:57540"/>
        <dbReference type="ChEBI" id="CHEBI:58437"/>
        <dbReference type="ChEBI" id="CHEBI:456215"/>
        <dbReference type="EC" id="6.3.1.5"/>
    </reaction>
</comment>
<dbReference type="PANTHER" id="PTHR23090:SF9">
    <property type="entry name" value="GLUTAMINE-DEPENDENT NAD(+) SYNTHETASE"/>
    <property type="match status" value="1"/>
</dbReference>
<dbReference type="InterPro" id="IPR014729">
    <property type="entry name" value="Rossmann-like_a/b/a_fold"/>
</dbReference>
<keyword evidence="3 6" id="KW-0547">Nucleotide-binding</keyword>
<keyword evidence="2 6" id="KW-0436">Ligase</keyword>
<dbReference type="GO" id="GO:0008795">
    <property type="term" value="F:NAD+ synthase activity"/>
    <property type="evidence" value="ECO:0007669"/>
    <property type="project" value="UniProtKB-EC"/>
</dbReference>
<dbReference type="InterPro" id="IPR022310">
    <property type="entry name" value="NAD/GMP_synthase"/>
</dbReference>
<keyword evidence="5 6" id="KW-0520">NAD</keyword>
<dbReference type="RefSeq" id="WP_425556825.1">
    <property type="nucleotide sequence ID" value="NZ_BAABKX010000026.1"/>
</dbReference>
<evidence type="ECO:0000256" key="8">
    <source>
        <dbReference type="SAM" id="MobiDB-lite"/>
    </source>
</evidence>
<dbReference type="AlphaFoldDB" id="A0AAV3UQT7"/>
<dbReference type="EMBL" id="BAABKX010000026">
    <property type="protein sequence ID" value="GAA5063594.1"/>
    <property type="molecule type" value="Genomic_DNA"/>
</dbReference>
<organism evidence="10 11">
    <name type="scientific">Haladaptatus pallidirubidus</name>
    <dbReference type="NCBI Taxonomy" id="1008152"/>
    <lineage>
        <taxon>Archaea</taxon>
        <taxon>Methanobacteriati</taxon>
        <taxon>Methanobacteriota</taxon>
        <taxon>Stenosarchaea group</taxon>
        <taxon>Halobacteria</taxon>
        <taxon>Halobacteriales</taxon>
        <taxon>Haladaptataceae</taxon>
        <taxon>Haladaptatus</taxon>
    </lineage>
</organism>
<dbReference type="GO" id="GO:0004359">
    <property type="term" value="F:glutaminase activity"/>
    <property type="evidence" value="ECO:0007669"/>
    <property type="project" value="InterPro"/>
</dbReference>
<evidence type="ECO:0000256" key="7">
    <source>
        <dbReference type="RuleBase" id="RU003812"/>
    </source>
</evidence>
<comment type="pathway">
    <text evidence="1">Cofactor biosynthesis; NAD(+) biosynthesis.</text>
</comment>
<dbReference type="Gene3D" id="3.40.50.620">
    <property type="entry name" value="HUPs"/>
    <property type="match status" value="2"/>
</dbReference>
<dbReference type="Proteomes" id="UP001501729">
    <property type="component" value="Unassembled WGS sequence"/>
</dbReference>
<feature type="domain" description="NAD/GMP synthase" evidence="9">
    <location>
        <begin position="275"/>
        <end position="519"/>
    </location>
</feature>
<keyword evidence="4 6" id="KW-0067">ATP-binding</keyword>
<proteinExistence type="inferred from homology"/>
<comment type="caution">
    <text evidence="10">The sequence shown here is derived from an EMBL/GenBank/DDBJ whole genome shotgun (WGS) entry which is preliminary data.</text>
</comment>
<dbReference type="GO" id="GO:0009435">
    <property type="term" value="P:NAD+ biosynthetic process"/>
    <property type="evidence" value="ECO:0007669"/>
    <property type="project" value="InterPro"/>
</dbReference>
<evidence type="ECO:0000256" key="5">
    <source>
        <dbReference type="ARBA" id="ARBA00023027"/>
    </source>
</evidence>
<evidence type="ECO:0000313" key="11">
    <source>
        <dbReference type="Proteomes" id="UP001501729"/>
    </source>
</evidence>
<dbReference type="GO" id="GO:0005524">
    <property type="term" value="F:ATP binding"/>
    <property type="evidence" value="ECO:0007669"/>
    <property type="project" value="UniProtKB-KW"/>
</dbReference>
<feature type="domain" description="NAD/GMP synthase" evidence="9">
    <location>
        <begin position="5"/>
        <end position="247"/>
    </location>
</feature>
<comment type="similarity">
    <text evidence="6">Belongs to the NAD synthetase family.</text>
</comment>
<dbReference type="EC" id="6.3.1.5" evidence="7"/>
<evidence type="ECO:0000256" key="4">
    <source>
        <dbReference type="ARBA" id="ARBA00022840"/>
    </source>
</evidence>
<gene>
    <name evidence="10" type="ORF">GCM10025751_52230</name>
</gene>
<dbReference type="SUPFAM" id="SSF52402">
    <property type="entry name" value="Adenine nucleotide alpha hydrolases-like"/>
    <property type="match status" value="2"/>
</dbReference>
<evidence type="ECO:0000256" key="3">
    <source>
        <dbReference type="ARBA" id="ARBA00022741"/>
    </source>
</evidence>
<feature type="region of interest" description="Disordered" evidence="8">
    <location>
        <begin position="244"/>
        <end position="264"/>
    </location>
</feature>
<dbReference type="PANTHER" id="PTHR23090">
    <property type="entry name" value="NH 3 /GLUTAMINE-DEPENDENT NAD + SYNTHETASE"/>
    <property type="match status" value="1"/>
</dbReference>
<dbReference type="Pfam" id="PF02540">
    <property type="entry name" value="NAD_synthase"/>
    <property type="match status" value="2"/>
</dbReference>
<evidence type="ECO:0000313" key="10">
    <source>
        <dbReference type="EMBL" id="GAA5063594.1"/>
    </source>
</evidence>
<accession>A0AAV3UQT7</accession>
<dbReference type="CDD" id="cd00553">
    <property type="entry name" value="NAD_synthase"/>
    <property type="match status" value="2"/>
</dbReference>
<dbReference type="NCBIfam" id="NF010587">
    <property type="entry name" value="PRK13980.1"/>
    <property type="match status" value="2"/>
</dbReference>
<evidence type="ECO:0000256" key="6">
    <source>
        <dbReference type="RuleBase" id="RU003811"/>
    </source>
</evidence>
<evidence type="ECO:0000259" key="9">
    <source>
        <dbReference type="Pfam" id="PF02540"/>
    </source>
</evidence>
<reference evidence="10 11" key="1">
    <citation type="journal article" date="2019" name="Int. J. Syst. Evol. Microbiol.">
        <title>The Global Catalogue of Microorganisms (GCM) 10K type strain sequencing project: providing services to taxonomists for standard genome sequencing and annotation.</title>
        <authorList>
            <consortium name="The Broad Institute Genomics Platform"/>
            <consortium name="The Broad Institute Genome Sequencing Center for Infectious Disease"/>
            <person name="Wu L."/>
            <person name="Ma J."/>
        </authorList>
    </citation>
    <scope>NUCLEOTIDE SEQUENCE [LARGE SCALE GENOMIC DNA]</scope>
    <source>
        <strain evidence="10 11">JCM 17504</strain>
    </source>
</reference>
<evidence type="ECO:0000256" key="1">
    <source>
        <dbReference type="ARBA" id="ARBA00004790"/>
    </source>
</evidence>
<protein>
    <recommendedName>
        <fullName evidence="7">NH(3)-dependent NAD(+) synthetase</fullName>
        <ecNumber evidence="7">6.3.1.5</ecNumber>
    </recommendedName>
</protein>